<evidence type="ECO:0000313" key="2">
    <source>
        <dbReference type="EMBL" id="AKK71350.1"/>
    </source>
</evidence>
<sequence length="174" mass="20357">MSVVYLFLAIGFVFFISYAIVSFKLLQPHMQALQLLLRAKGTLLMIMISAPLIAVFFLVMCYLYKIILRKQMIQVEWSAQQLSASVGNKNYVFKKNEVKTSVFFVNGLNHFTKWLLITIKGGKRYFLLSQDYKNSDYQEFINSYVKYFDIDIKKCKDKIGSTRSILIQRIYDHS</sequence>
<dbReference type="EMBL" id="CP009928">
    <property type="protein sequence ID" value="AKK71350.1"/>
    <property type="molecule type" value="Genomic_DNA"/>
</dbReference>
<dbReference type="KEGG" id="cgn:OK18_00695"/>
<dbReference type="PATRIC" id="fig|1324352.5.peg.149"/>
<accession>A0A0G3LY87</accession>
<dbReference type="AlphaFoldDB" id="A0A0G3LY87"/>
<keyword evidence="1" id="KW-0472">Membrane</keyword>
<proteinExistence type="predicted"/>
<protein>
    <submittedName>
        <fullName evidence="2">Uncharacterized protein</fullName>
    </submittedName>
</protein>
<evidence type="ECO:0000313" key="3">
    <source>
        <dbReference type="Proteomes" id="UP000035213"/>
    </source>
</evidence>
<feature type="transmembrane region" description="Helical" evidence="1">
    <location>
        <begin position="43"/>
        <end position="64"/>
    </location>
</feature>
<keyword evidence="1" id="KW-0812">Transmembrane</keyword>
<keyword evidence="1" id="KW-1133">Transmembrane helix</keyword>
<gene>
    <name evidence="2" type="ORF">OK18_00695</name>
</gene>
<organism evidence="2 3">
    <name type="scientific">Chryseobacterium gallinarum</name>
    <dbReference type="NCBI Taxonomy" id="1324352"/>
    <lineage>
        <taxon>Bacteria</taxon>
        <taxon>Pseudomonadati</taxon>
        <taxon>Bacteroidota</taxon>
        <taxon>Flavobacteriia</taxon>
        <taxon>Flavobacteriales</taxon>
        <taxon>Weeksellaceae</taxon>
        <taxon>Chryseobacterium group</taxon>
        <taxon>Chryseobacterium</taxon>
    </lineage>
</organism>
<dbReference type="Proteomes" id="UP000035213">
    <property type="component" value="Chromosome"/>
</dbReference>
<reference evidence="2 3" key="1">
    <citation type="submission" date="2014-11" db="EMBL/GenBank/DDBJ databases">
        <authorList>
            <person name="Park G.-S."/>
            <person name="Hong S.-J."/>
            <person name="Jung B.K."/>
            <person name="Khan A.R."/>
            <person name="Kwak Y."/>
            <person name="Shin J.-H."/>
        </authorList>
    </citation>
    <scope>NUCLEOTIDE SEQUENCE [LARGE SCALE GENOMIC DNA]</scope>
    <source>
        <strain evidence="2 3">DSM 27622</strain>
    </source>
</reference>
<evidence type="ECO:0000256" key="1">
    <source>
        <dbReference type="SAM" id="Phobius"/>
    </source>
</evidence>
<name>A0A0G3LY87_CHRGL</name>